<dbReference type="InterPro" id="IPR003445">
    <property type="entry name" value="Cat_transpt"/>
</dbReference>
<comment type="caution">
    <text evidence="9">The sequence shown here is derived from an EMBL/GenBank/DDBJ whole genome shotgun (WGS) entry which is preliminary data.</text>
</comment>
<evidence type="ECO:0000313" key="9">
    <source>
        <dbReference type="EMBL" id="MPM83410.1"/>
    </source>
</evidence>
<evidence type="ECO:0000256" key="3">
    <source>
        <dbReference type="ARBA" id="ARBA00022475"/>
    </source>
</evidence>
<feature type="transmembrane region" description="Helical" evidence="8">
    <location>
        <begin position="69"/>
        <end position="88"/>
    </location>
</feature>
<evidence type="ECO:0000256" key="8">
    <source>
        <dbReference type="SAM" id="Phobius"/>
    </source>
</evidence>
<name>A0A645D1S0_9ZZZZ</name>
<feature type="transmembrane region" description="Helical" evidence="8">
    <location>
        <begin position="39"/>
        <end position="57"/>
    </location>
</feature>
<keyword evidence="5 8" id="KW-1133">Transmembrane helix</keyword>
<evidence type="ECO:0000256" key="7">
    <source>
        <dbReference type="ARBA" id="ARBA00023136"/>
    </source>
</evidence>
<keyword evidence="2" id="KW-0813">Transport</keyword>
<organism evidence="9">
    <name type="scientific">bioreactor metagenome</name>
    <dbReference type="NCBI Taxonomy" id="1076179"/>
    <lineage>
        <taxon>unclassified sequences</taxon>
        <taxon>metagenomes</taxon>
        <taxon>ecological metagenomes</taxon>
    </lineage>
</organism>
<dbReference type="GO" id="GO:0030001">
    <property type="term" value="P:metal ion transport"/>
    <property type="evidence" value="ECO:0007669"/>
    <property type="project" value="UniProtKB-ARBA"/>
</dbReference>
<dbReference type="PANTHER" id="PTHR32024">
    <property type="entry name" value="TRK SYSTEM POTASSIUM UPTAKE PROTEIN TRKG-RELATED"/>
    <property type="match status" value="1"/>
</dbReference>
<dbReference type="Pfam" id="PF02386">
    <property type="entry name" value="TrkH"/>
    <property type="match status" value="1"/>
</dbReference>
<evidence type="ECO:0000256" key="2">
    <source>
        <dbReference type="ARBA" id="ARBA00022448"/>
    </source>
</evidence>
<keyword evidence="3" id="KW-1003">Cell membrane</keyword>
<evidence type="ECO:0000256" key="1">
    <source>
        <dbReference type="ARBA" id="ARBA00004651"/>
    </source>
</evidence>
<dbReference type="PANTHER" id="PTHR32024:SF1">
    <property type="entry name" value="KTR SYSTEM POTASSIUM UPTAKE PROTEIN B"/>
    <property type="match status" value="1"/>
</dbReference>
<protein>
    <submittedName>
        <fullName evidence="9">Potassium/sodium uptake protein NtpJ</fullName>
    </submittedName>
</protein>
<feature type="transmembrane region" description="Helical" evidence="8">
    <location>
        <begin position="143"/>
        <end position="162"/>
    </location>
</feature>
<feature type="transmembrane region" description="Helical" evidence="8">
    <location>
        <begin position="223"/>
        <end position="242"/>
    </location>
</feature>
<dbReference type="GO" id="GO:0008324">
    <property type="term" value="F:monoatomic cation transmembrane transporter activity"/>
    <property type="evidence" value="ECO:0007669"/>
    <property type="project" value="InterPro"/>
</dbReference>
<proteinExistence type="predicted"/>
<comment type="subcellular location">
    <subcellularLocation>
        <location evidence="1">Cell membrane</location>
        <topology evidence="1">Multi-pass membrane protein</topology>
    </subcellularLocation>
</comment>
<sequence length="358" mass="37999">MAVAAAILSGRRIGLRQRFMMQESIDAPQMGGIVRLTSFILKITLAVEGVGAALLALRFVPEYHLAKGLWFSVFHAVSAFCNAGFDLMGERGPFSSLTGYAADPLVCLTIMGLIFVGGIGFLTWEDFHSHRFHLRAYRLQSKLILTVTAVLLAVPAVFLFAGEFSAPQWQGMPVGQRALAAAFQAVTPRTAGFNTVDYARMSEPSILLTIFLMLTGGAPGSTAGGFKVTTLATLVMCVRSVYSRKADVRCFGKRLTAETPRSAAALFFLYFALFLLGAGLLGLLDGVPLTAAMFECASAIGTVGLSLGVTPTLGAASRLVLIALMYFGRVGGLTLIYAAAGSHMAPPSQLPQEKITIG</sequence>
<dbReference type="EMBL" id="VSSQ01032213">
    <property type="protein sequence ID" value="MPM83410.1"/>
    <property type="molecule type" value="Genomic_DNA"/>
</dbReference>
<keyword evidence="4 8" id="KW-0812">Transmembrane</keyword>
<dbReference type="GO" id="GO:0005886">
    <property type="term" value="C:plasma membrane"/>
    <property type="evidence" value="ECO:0007669"/>
    <property type="project" value="UniProtKB-SubCell"/>
</dbReference>
<keyword evidence="6" id="KW-0406">Ion transport</keyword>
<feature type="transmembrane region" description="Helical" evidence="8">
    <location>
        <begin position="289"/>
        <end position="307"/>
    </location>
</feature>
<feature type="transmembrane region" description="Helical" evidence="8">
    <location>
        <begin position="100"/>
        <end position="122"/>
    </location>
</feature>
<feature type="transmembrane region" description="Helical" evidence="8">
    <location>
        <begin position="263"/>
        <end position="283"/>
    </location>
</feature>
<dbReference type="AlphaFoldDB" id="A0A645D1S0"/>
<feature type="transmembrane region" description="Helical" evidence="8">
    <location>
        <begin position="319"/>
        <end position="340"/>
    </location>
</feature>
<evidence type="ECO:0000256" key="6">
    <source>
        <dbReference type="ARBA" id="ARBA00023065"/>
    </source>
</evidence>
<reference evidence="9" key="1">
    <citation type="submission" date="2019-08" db="EMBL/GenBank/DDBJ databases">
        <authorList>
            <person name="Kucharzyk K."/>
            <person name="Murdoch R.W."/>
            <person name="Higgins S."/>
            <person name="Loffler F."/>
        </authorList>
    </citation>
    <scope>NUCLEOTIDE SEQUENCE</scope>
</reference>
<accession>A0A645D1S0</accession>
<evidence type="ECO:0000256" key="5">
    <source>
        <dbReference type="ARBA" id="ARBA00022989"/>
    </source>
</evidence>
<gene>
    <name evidence="9" type="primary">ntpJ_7</name>
    <name evidence="9" type="ORF">SDC9_130474</name>
</gene>
<evidence type="ECO:0000256" key="4">
    <source>
        <dbReference type="ARBA" id="ARBA00022692"/>
    </source>
</evidence>
<keyword evidence="7 8" id="KW-0472">Membrane</keyword>